<proteinExistence type="predicted"/>
<dbReference type="EMBL" id="MU001502">
    <property type="protein sequence ID" value="KAF2443301.1"/>
    <property type="molecule type" value="Genomic_DNA"/>
</dbReference>
<evidence type="ECO:0000313" key="1">
    <source>
        <dbReference type="EMBL" id="KAF2443301.1"/>
    </source>
</evidence>
<dbReference type="AlphaFoldDB" id="A0A9P4UAQ4"/>
<name>A0A9P4UAQ4_9PLEO</name>
<dbReference type="Proteomes" id="UP000799764">
    <property type="component" value="Unassembled WGS sequence"/>
</dbReference>
<protein>
    <submittedName>
        <fullName evidence="1">Uncharacterized protein</fullName>
    </submittedName>
</protein>
<reference evidence="1" key="1">
    <citation type="journal article" date="2020" name="Stud. Mycol.">
        <title>101 Dothideomycetes genomes: a test case for predicting lifestyles and emergence of pathogens.</title>
        <authorList>
            <person name="Haridas S."/>
            <person name="Albert R."/>
            <person name="Binder M."/>
            <person name="Bloem J."/>
            <person name="Labutti K."/>
            <person name="Salamov A."/>
            <person name="Andreopoulos B."/>
            <person name="Baker S."/>
            <person name="Barry K."/>
            <person name="Bills G."/>
            <person name="Bluhm B."/>
            <person name="Cannon C."/>
            <person name="Castanera R."/>
            <person name="Culley D."/>
            <person name="Daum C."/>
            <person name="Ezra D."/>
            <person name="Gonzalez J."/>
            <person name="Henrissat B."/>
            <person name="Kuo A."/>
            <person name="Liang C."/>
            <person name="Lipzen A."/>
            <person name="Lutzoni F."/>
            <person name="Magnuson J."/>
            <person name="Mondo S."/>
            <person name="Nolan M."/>
            <person name="Ohm R."/>
            <person name="Pangilinan J."/>
            <person name="Park H.-J."/>
            <person name="Ramirez L."/>
            <person name="Alfaro M."/>
            <person name="Sun H."/>
            <person name="Tritt A."/>
            <person name="Yoshinaga Y."/>
            <person name="Zwiers L.-H."/>
            <person name="Turgeon B."/>
            <person name="Goodwin S."/>
            <person name="Spatafora J."/>
            <person name="Crous P."/>
            <person name="Grigoriev I."/>
        </authorList>
    </citation>
    <scope>NUCLEOTIDE SEQUENCE</scope>
    <source>
        <strain evidence="1">CBS 690.94</strain>
    </source>
</reference>
<gene>
    <name evidence="1" type="ORF">P171DRAFT_35218</name>
</gene>
<evidence type="ECO:0000313" key="2">
    <source>
        <dbReference type="Proteomes" id="UP000799764"/>
    </source>
</evidence>
<sequence>MRLYLAHPLVYLPSRQTLLHMFVTMSCAAIAMPVAACVHVNSAVGLVAGAQLREPVISCALPTGIVWGGRICFLFQKRRLHIPMTGARLQPSDGKLGT</sequence>
<comment type="caution">
    <text evidence="1">The sequence shown here is derived from an EMBL/GenBank/DDBJ whole genome shotgun (WGS) entry which is preliminary data.</text>
</comment>
<organism evidence="1 2">
    <name type="scientific">Karstenula rhodostoma CBS 690.94</name>
    <dbReference type="NCBI Taxonomy" id="1392251"/>
    <lineage>
        <taxon>Eukaryota</taxon>
        <taxon>Fungi</taxon>
        <taxon>Dikarya</taxon>
        <taxon>Ascomycota</taxon>
        <taxon>Pezizomycotina</taxon>
        <taxon>Dothideomycetes</taxon>
        <taxon>Pleosporomycetidae</taxon>
        <taxon>Pleosporales</taxon>
        <taxon>Massarineae</taxon>
        <taxon>Didymosphaeriaceae</taxon>
        <taxon>Karstenula</taxon>
    </lineage>
</organism>
<keyword evidence="2" id="KW-1185">Reference proteome</keyword>
<accession>A0A9P4UAQ4</accession>
<dbReference type="PROSITE" id="PS51257">
    <property type="entry name" value="PROKAR_LIPOPROTEIN"/>
    <property type="match status" value="1"/>
</dbReference>